<gene>
    <name evidence="1" type="ORF">NEISUBOT_04560</name>
</gene>
<reference evidence="1 2" key="1">
    <citation type="submission" date="2010-01" db="EMBL/GenBank/DDBJ databases">
        <authorList>
            <person name="Weinstock G."/>
            <person name="Sodergren E."/>
            <person name="Clifton S."/>
            <person name="Fulton L."/>
            <person name="Fulton B."/>
            <person name="Courtney L."/>
            <person name="Fronick C."/>
            <person name="Harrison M."/>
            <person name="Strong C."/>
            <person name="Farmer C."/>
            <person name="Delahaunty K."/>
            <person name="Markovic C."/>
            <person name="Hall O."/>
            <person name="Minx P."/>
            <person name="Tomlinson C."/>
            <person name="Mitreva M."/>
            <person name="Nelson J."/>
            <person name="Hou S."/>
            <person name="Wollam A."/>
            <person name="Pepin K.H."/>
            <person name="Johnson M."/>
            <person name="Bhonagiri V."/>
            <person name="Nash W.E."/>
            <person name="Warren W."/>
            <person name="Chinwalla A."/>
            <person name="Mardis E.R."/>
            <person name="Wilson R.K."/>
        </authorList>
    </citation>
    <scope>NUCLEOTIDE SEQUENCE [LARGE SCALE GENOMIC DNA]</scope>
    <source>
        <strain evidence="1 2">NJ9703</strain>
    </source>
</reference>
<name>A0A9W5IQH2_NEISU</name>
<dbReference type="AlphaFoldDB" id="A0A9W5IQH2"/>
<evidence type="ECO:0000313" key="2">
    <source>
        <dbReference type="Proteomes" id="UP000004621"/>
    </source>
</evidence>
<protein>
    <submittedName>
        <fullName evidence="1">Uncharacterized protein</fullName>
    </submittedName>
</protein>
<comment type="caution">
    <text evidence="1">The sequence shown here is derived from an EMBL/GenBank/DDBJ whole genome shotgun (WGS) entry which is preliminary data.</text>
</comment>
<organism evidence="1 2">
    <name type="scientific">Neisseria subflava NJ9703</name>
    <dbReference type="NCBI Taxonomy" id="546268"/>
    <lineage>
        <taxon>Bacteria</taxon>
        <taxon>Pseudomonadati</taxon>
        <taxon>Pseudomonadota</taxon>
        <taxon>Betaproteobacteria</taxon>
        <taxon>Neisseriales</taxon>
        <taxon>Neisseriaceae</taxon>
        <taxon>Neisseria</taxon>
    </lineage>
</organism>
<dbReference type="EMBL" id="ACEO02000007">
    <property type="protein sequence ID" value="EFC51856.1"/>
    <property type="molecule type" value="Genomic_DNA"/>
</dbReference>
<accession>A0A9W5IQH2</accession>
<evidence type="ECO:0000313" key="1">
    <source>
        <dbReference type="EMBL" id="EFC51856.1"/>
    </source>
</evidence>
<dbReference type="Proteomes" id="UP000004621">
    <property type="component" value="Unassembled WGS sequence"/>
</dbReference>
<sequence length="62" mass="7198">MEQSTGNKWCVGLYIFLIGMAERKNDRKKNSRLPAGKIRCCLRFKQRVTDFFILMGSNQKAV</sequence>
<proteinExistence type="predicted"/>